<keyword evidence="2" id="KW-0732">Signal</keyword>
<evidence type="ECO:0000256" key="1">
    <source>
        <dbReference type="SAM" id="MobiDB-lite"/>
    </source>
</evidence>
<evidence type="ECO:0000256" key="2">
    <source>
        <dbReference type="SAM" id="SignalP"/>
    </source>
</evidence>
<gene>
    <name evidence="3" type="ORF">BFJ63_vAg16252</name>
</gene>
<dbReference type="EMBL" id="MQTW01000307">
    <property type="protein sequence ID" value="RYC80861.1"/>
    <property type="molecule type" value="Genomic_DNA"/>
</dbReference>
<sequence>MNSLIWLWLYSLVSAACDVNYAMWSPGFGMTVINDLIPALPEVGVKEFETINGGIDADNIGKGGTYTVPYSKEMTINKPAKWSGNCPKTLLLLGEETTQNTPMPSQQPTLSTSADESTNTPVAAPGTTTDYTATTIASTQKASSPTNSKPTGKATDTTRNKTPTAGSVGSKSTEAAATSGGTHSPLAKQWTCWPSKHLHYLDTASQASKEKAVNDFCKKFKEKPLTPNGDNKLIEEDLVLDAYLKVGCKSKVDEAVCLTYFKDIEKECSGHGGVLLQGCAQVWIQKYSKYDKLI</sequence>
<feature type="compositionally biased region" description="Low complexity" evidence="1">
    <location>
        <begin position="123"/>
        <end position="139"/>
    </location>
</feature>
<evidence type="ECO:0008006" key="5">
    <source>
        <dbReference type="Google" id="ProtNLM"/>
    </source>
</evidence>
<reference evidence="3 4" key="1">
    <citation type="submission" date="2016-12" db="EMBL/GenBank/DDBJ databases">
        <title>Draft genome sequence of Fusarium oxysporum causing rot on Narcissus.</title>
        <authorList>
            <person name="Armitage A.D."/>
            <person name="Taylor A."/>
            <person name="Clarkson J.P."/>
            <person name="Harrison R.J."/>
            <person name="Jackson A.C."/>
        </authorList>
    </citation>
    <scope>NUCLEOTIDE SEQUENCE [LARGE SCALE GENOMIC DNA]</scope>
    <source>
        <strain evidence="3 4">N139</strain>
    </source>
</reference>
<feature type="compositionally biased region" description="Polar residues" evidence="1">
    <location>
        <begin position="98"/>
        <end position="121"/>
    </location>
</feature>
<protein>
    <recommendedName>
        <fullName evidence="5">Secreted protein</fullName>
    </recommendedName>
</protein>
<organism evidence="3 4">
    <name type="scientific">Fusarium oxysporum f. sp. narcissi</name>
    <dbReference type="NCBI Taxonomy" id="451672"/>
    <lineage>
        <taxon>Eukaryota</taxon>
        <taxon>Fungi</taxon>
        <taxon>Dikarya</taxon>
        <taxon>Ascomycota</taxon>
        <taxon>Pezizomycotina</taxon>
        <taxon>Sordariomycetes</taxon>
        <taxon>Hypocreomycetidae</taxon>
        <taxon>Hypocreales</taxon>
        <taxon>Nectriaceae</taxon>
        <taxon>Fusarium</taxon>
        <taxon>Fusarium oxysporum species complex</taxon>
    </lineage>
</organism>
<dbReference type="AlphaFoldDB" id="A0A4Q2V1T1"/>
<name>A0A4Q2V1T1_FUSOX</name>
<feature type="chain" id="PRO_5020625556" description="Secreted protein" evidence="2">
    <location>
        <begin position="16"/>
        <end position="294"/>
    </location>
</feature>
<feature type="region of interest" description="Disordered" evidence="1">
    <location>
        <begin position="98"/>
        <end position="185"/>
    </location>
</feature>
<feature type="compositionally biased region" description="Polar residues" evidence="1">
    <location>
        <begin position="140"/>
        <end position="182"/>
    </location>
</feature>
<dbReference type="Proteomes" id="UP000290540">
    <property type="component" value="Unassembled WGS sequence"/>
</dbReference>
<evidence type="ECO:0000313" key="4">
    <source>
        <dbReference type="Proteomes" id="UP000290540"/>
    </source>
</evidence>
<accession>A0A4Q2V1T1</accession>
<comment type="caution">
    <text evidence="3">The sequence shown here is derived from an EMBL/GenBank/DDBJ whole genome shotgun (WGS) entry which is preliminary data.</text>
</comment>
<proteinExistence type="predicted"/>
<evidence type="ECO:0000313" key="3">
    <source>
        <dbReference type="EMBL" id="RYC80861.1"/>
    </source>
</evidence>
<feature type="signal peptide" evidence="2">
    <location>
        <begin position="1"/>
        <end position="15"/>
    </location>
</feature>